<feature type="domain" description="4Fe-4S ferredoxin-type" evidence="10">
    <location>
        <begin position="716"/>
        <end position="744"/>
    </location>
</feature>
<evidence type="ECO:0000259" key="10">
    <source>
        <dbReference type="PROSITE" id="PS51379"/>
    </source>
</evidence>
<evidence type="ECO:0000256" key="5">
    <source>
        <dbReference type="ARBA" id="ARBA00022982"/>
    </source>
</evidence>
<keyword evidence="7" id="KW-0411">Iron-sulfur</keyword>
<dbReference type="InterPro" id="IPR050294">
    <property type="entry name" value="RnfB_subfamily"/>
</dbReference>
<dbReference type="InterPro" id="IPR018488">
    <property type="entry name" value="cNMP-bd_CS"/>
</dbReference>
<dbReference type="Pfam" id="PF12800">
    <property type="entry name" value="Fer4_4"/>
    <property type="match status" value="1"/>
</dbReference>
<keyword evidence="3" id="KW-0479">Metal-binding</keyword>
<evidence type="ECO:0000256" key="4">
    <source>
        <dbReference type="ARBA" id="ARBA00022737"/>
    </source>
</evidence>
<dbReference type="InterPro" id="IPR054351">
    <property type="entry name" value="NADH_UbQ_OxRdtase_ferredoxin"/>
</dbReference>
<evidence type="ECO:0000259" key="9">
    <source>
        <dbReference type="PROSITE" id="PS50042"/>
    </source>
</evidence>
<dbReference type="SUPFAM" id="SSF54292">
    <property type="entry name" value="2Fe-2S ferredoxin-like"/>
    <property type="match status" value="1"/>
</dbReference>
<dbReference type="PANTHER" id="PTHR42859:SF10">
    <property type="entry name" value="DIMETHYLSULFOXIDE REDUCTASE CHAIN B"/>
    <property type="match status" value="1"/>
</dbReference>
<accession>A0A8E6B467</accession>
<sequence>MEEEYYLGGSLRDEESLFSRGEDGRLIRREEARRDQFEKECSIFIDGHEVKITEAVPVTDRLGNILYDGEGEPIPRLTTIYDAAQKLVKDGIWAKEELQKRIPLLCHQSHLTPIAVCRMCSVHICKISTDNQGVPKKDAEGKEVKKSERKLYAACHHPAIPNQNTIMRVTTRVGPEQPNDEEKRASESVRNSTSLLAELLAADHLPASSANEDRFYNELREVHKNTRPEPVPEGATVPRPRFLSNPGIEQSKNLGRNAVLHPKSRPLKSDHGELPYASKALSLIQVDHDRCILCDRCVRSCTDVREFKIIGHTGKGYRTRISFDLDEVMNESGCVQCGECMTSCPTGALMLNRRAAPDWKEPGLGKIDIDPAKPLPPATPQGRFPSAQEMRTLSVPYVEKQLTGSEAEKLRYFQPFKGIPFAYLRWNEGAVVEREFDRETTLCVQNEYGSTAFILLAGEFEVKIALPNGEKKFPVKAGESLILGELACLSNRPRAASIVAKVQNGVRPRVLEVRRNMLSMLLRNQSDRQVLAKVYRQHAISDTLRNNSLFRELSEADRREAESLFLNSKAVLMRRQPGECLVAQGAPASYLYLIRFGFVKVTKRDFEREETIAVLRENDYFGEIALISEHPLLRDEIKKYGIEVDRRTASCFALDDVEVLRVPRDAFESYCKINQNFAERLAKKSLERVRPTPARDRKAIELLDSYVDQGLYQAQNILVLDLERCTRCDECTKACSDAHGPGANGLSHSRLLREGARFGNFLVATACRSCHMPYCMNDCPVDAIHRGKESLEIRIENHCIGCGLCERNCPYGSIQMVPNPDVKAKALPGATGLIAQPSRKALNCDLCQGLIDRGEDTFCVHACPHEAAFRFTDSRATQSGGREERAGEKLMRLVTEKTRR</sequence>
<dbReference type="PROSITE" id="PS50042">
    <property type="entry name" value="CNMP_BINDING_3"/>
    <property type="match status" value="2"/>
</dbReference>
<organism evidence="11 12">
    <name type="scientific">Telmatocola sphagniphila</name>
    <dbReference type="NCBI Taxonomy" id="1123043"/>
    <lineage>
        <taxon>Bacteria</taxon>
        <taxon>Pseudomonadati</taxon>
        <taxon>Planctomycetota</taxon>
        <taxon>Planctomycetia</taxon>
        <taxon>Gemmatales</taxon>
        <taxon>Gemmataceae</taxon>
    </lineage>
</organism>
<dbReference type="PANTHER" id="PTHR42859">
    <property type="entry name" value="OXIDOREDUCTASE"/>
    <property type="match status" value="1"/>
</dbReference>
<evidence type="ECO:0000256" key="3">
    <source>
        <dbReference type="ARBA" id="ARBA00022723"/>
    </source>
</evidence>
<evidence type="ECO:0000313" key="12">
    <source>
        <dbReference type="Proteomes" id="UP000676194"/>
    </source>
</evidence>
<evidence type="ECO:0000256" key="6">
    <source>
        <dbReference type="ARBA" id="ARBA00023004"/>
    </source>
</evidence>
<evidence type="ECO:0000313" key="11">
    <source>
        <dbReference type="EMBL" id="QVL31572.1"/>
    </source>
</evidence>
<dbReference type="SUPFAM" id="SSF51206">
    <property type="entry name" value="cAMP-binding domain-like"/>
    <property type="match status" value="2"/>
</dbReference>
<dbReference type="SUPFAM" id="SSF54862">
    <property type="entry name" value="4Fe-4S ferredoxins"/>
    <property type="match status" value="2"/>
</dbReference>
<dbReference type="Gene3D" id="3.10.20.740">
    <property type="match status" value="1"/>
</dbReference>
<keyword evidence="5" id="KW-0249">Electron transport</keyword>
<keyword evidence="2" id="KW-0004">4Fe-4S</keyword>
<dbReference type="Pfam" id="PF12838">
    <property type="entry name" value="Fer4_7"/>
    <property type="match status" value="1"/>
</dbReference>
<dbReference type="InterPro" id="IPR000595">
    <property type="entry name" value="cNMP-bd_dom"/>
</dbReference>
<feature type="domain" description="4Fe-4S ferredoxin-type" evidence="10">
    <location>
        <begin position="789"/>
        <end position="819"/>
    </location>
</feature>
<evidence type="ECO:0000256" key="1">
    <source>
        <dbReference type="ARBA" id="ARBA00022448"/>
    </source>
</evidence>
<dbReference type="InterPro" id="IPR036010">
    <property type="entry name" value="2Fe-2S_ferredoxin-like_sf"/>
</dbReference>
<keyword evidence="4" id="KW-0677">Repeat</keyword>
<feature type="domain" description="4Fe-4S ferredoxin-type" evidence="10">
    <location>
        <begin position="282"/>
        <end position="312"/>
    </location>
</feature>
<dbReference type="PROSITE" id="PS00198">
    <property type="entry name" value="4FE4S_FER_1"/>
    <property type="match status" value="2"/>
</dbReference>
<feature type="domain" description="4Fe-4S ferredoxin-type" evidence="10">
    <location>
        <begin position="325"/>
        <end position="354"/>
    </location>
</feature>
<evidence type="ECO:0000256" key="2">
    <source>
        <dbReference type="ARBA" id="ARBA00022485"/>
    </source>
</evidence>
<dbReference type="CDD" id="cd00038">
    <property type="entry name" value="CAP_ED"/>
    <property type="match status" value="2"/>
</dbReference>
<dbReference type="InterPro" id="IPR017896">
    <property type="entry name" value="4Fe4S_Fe-S-bd"/>
</dbReference>
<proteinExistence type="predicted"/>
<dbReference type="PROSITE" id="PS00888">
    <property type="entry name" value="CNMP_BINDING_1"/>
    <property type="match status" value="1"/>
</dbReference>
<keyword evidence="1" id="KW-0813">Transport</keyword>
<dbReference type="GO" id="GO:0051539">
    <property type="term" value="F:4 iron, 4 sulfur cluster binding"/>
    <property type="evidence" value="ECO:0007669"/>
    <property type="project" value="UniProtKB-KW"/>
</dbReference>
<dbReference type="SMART" id="SM00100">
    <property type="entry name" value="cNMP"/>
    <property type="match status" value="2"/>
</dbReference>
<dbReference type="Pfam" id="PF00027">
    <property type="entry name" value="cNMP_binding"/>
    <property type="match status" value="2"/>
</dbReference>
<dbReference type="InterPro" id="IPR014710">
    <property type="entry name" value="RmlC-like_jellyroll"/>
</dbReference>
<keyword evidence="12" id="KW-1185">Reference proteome</keyword>
<protein>
    <submittedName>
        <fullName evidence="11">Cyclic nucleotide-binding domain-containing protein</fullName>
    </submittedName>
</protein>
<feature type="domain" description="Cyclic nucleotide-binding" evidence="9">
    <location>
        <begin position="549"/>
        <end position="688"/>
    </location>
</feature>
<evidence type="ECO:0000256" key="8">
    <source>
        <dbReference type="SAM" id="MobiDB-lite"/>
    </source>
</evidence>
<dbReference type="InterPro" id="IPR018490">
    <property type="entry name" value="cNMP-bd_dom_sf"/>
</dbReference>
<dbReference type="GO" id="GO:0046872">
    <property type="term" value="F:metal ion binding"/>
    <property type="evidence" value="ECO:0007669"/>
    <property type="project" value="UniProtKB-KW"/>
</dbReference>
<dbReference type="Gene3D" id="2.60.120.10">
    <property type="entry name" value="Jelly Rolls"/>
    <property type="match status" value="2"/>
</dbReference>
<dbReference type="CDD" id="cd16367">
    <property type="entry name" value="DMSOR_beta_like"/>
    <property type="match status" value="1"/>
</dbReference>
<dbReference type="RefSeq" id="WP_213495595.1">
    <property type="nucleotide sequence ID" value="NZ_CP074694.1"/>
</dbReference>
<feature type="domain" description="Cyclic nucleotide-binding" evidence="9">
    <location>
        <begin position="415"/>
        <end position="522"/>
    </location>
</feature>
<dbReference type="Pfam" id="PF22117">
    <property type="entry name" value="Fer4_Nqo3"/>
    <property type="match status" value="1"/>
</dbReference>
<dbReference type="Proteomes" id="UP000676194">
    <property type="component" value="Chromosome"/>
</dbReference>
<dbReference type="KEGG" id="tsph:KIH39_22425"/>
<name>A0A8E6B467_9BACT</name>
<dbReference type="EMBL" id="CP074694">
    <property type="protein sequence ID" value="QVL31572.1"/>
    <property type="molecule type" value="Genomic_DNA"/>
</dbReference>
<dbReference type="Gene3D" id="3.30.70.20">
    <property type="match status" value="3"/>
</dbReference>
<dbReference type="AlphaFoldDB" id="A0A8E6B467"/>
<dbReference type="FunFam" id="3.30.70.20:FF:000035">
    <property type="entry name" value="Iron hydrogenase 1"/>
    <property type="match status" value="1"/>
</dbReference>
<dbReference type="PROSITE" id="PS51379">
    <property type="entry name" value="4FE4S_FER_2"/>
    <property type="match status" value="4"/>
</dbReference>
<keyword evidence="6" id="KW-0408">Iron</keyword>
<gene>
    <name evidence="11" type="ORF">KIH39_22425</name>
</gene>
<evidence type="ECO:0000256" key="7">
    <source>
        <dbReference type="ARBA" id="ARBA00023014"/>
    </source>
</evidence>
<dbReference type="InterPro" id="IPR017900">
    <property type="entry name" value="4Fe4S_Fe_S_CS"/>
</dbReference>
<feature type="region of interest" description="Disordered" evidence="8">
    <location>
        <begin position="224"/>
        <end position="271"/>
    </location>
</feature>
<reference evidence="11" key="1">
    <citation type="submission" date="2021-05" db="EMBL/GenBank/DDBJ databases">
        <title>Complete genome sequence of the cellulolytic planctomycete Telmatocola sphagniphila SP2T and characterization of the first cellulase from planctomycetes.</title>
        <authorList>
            <person name="Rakitin A.L."/>
            <person name="Beletsky A.V."/>
            <person name="Naumoff D.G."/>
            <person name="Kulichevskaya I.S."/>
            <person name="Mardanov A.V."/>
            <person name="Ravin N.V."/>
            <person name="Dedysh S.N."/>
        </authorList>
    </citation>
    <scope>NUCLEOTIDE SEQUENCE</scope>
    <source>
        <strain evidence="11">SP2T</strain>
    </source>
</reference>